<organism evidence="1 3">
    <name type="scientific">Lichenifustis flavocetrariae</name>
    <dbReference type="NCBI Taxonomy" id="2949735"/>
    <lineage>
        <taxon>Bacteria</taxon>
        <taxon>Pseudomonadati</taxon>
        <taxon>Pseudomonadota</taxon>
        <taxon>Alphaproteobacteria</taxon>
        <taxon>Hyphomicrobiales</taxon>
        <taxon>Lichenihabitantaceae</taxon>
        <taxon>Lichenifustis</taxon>
    </lineage>
</organism>
<dbReference type="EMBL" id="JAMOIM010000001">
    <property type="protein sequence ID" value="MCW6506984.1"/>
    <property type="molecule type" value="Genomic_DNA"/>
</dbReference>
<protein>
    <submittedName>
        <fullName evidence="1">Uncharacterized protein</fullName>
    </submittedName>
</protein>
<dbReference type="AlphaFoldDB" id="A0AA41YRS3"/>
<evidence type="ECO:0000313" key="2">
    <source>
        <dbReference type="EMBL" id="MCW6509704.1"/>
    </source>
</evidence>
<reference evidence="1" key="1">
    <citation type="submission" date="2022-05" db="EMBL/GenBank/DDBJ databases">
        <authorList>
            <person name="Pankratov T."/>
        </authorList>
    </citation>
    <scope>NUCLEOTIDE SEQUENCE</scope>
    <source>
        <strain evidence="1">BP6-180914</strain>
    </source>
</reference>
<comment type="caution">
    <text evidence="1">The sequence shown here is derived from an EMBL/GenBank/DDBJ whole genome shotgun (WGS) entry which is preliminary data.</text>
</comment>
<keyword evidence="3" id="KW-1185">Reference proteome</keyword>
<name>A0AA41YRS3_9HYPH</name>
<proteinExistence type="predicted"/>
<evidence type="ECO:0000313" key="1">
    <source>
        <dbReference type="EMBL" id="MCW6506984.1"/>
    </source>
</evidence>
<sequence>MSQREFYKEGDGEIGSRFFLVHDLEHGSMPVHVLHLQTTEHDTSHATSETAFILSLPDFLHEKSPAQGALLDLIATLAASEP</sequence>
<accession>A0AA41YRS3</accession>
<dbReference type="RefSeq" id="WP_282583319.1">
    <property type="nucleotide sequence ID" value="NZ_JAMOIM010000001.1"/>
</dbReference>
<dbReference type="EMBL" id="JAMOIM010000011">
    <property type="protein sequence ID" value="MCW6509704.1"/>
    <property type="molecule type" value="Genomic_DNA"/>
</dbReference>
<gene>
    <name evidence="1" type="ORF">M8523_02990</name>
    <name evidence="2" type="ORF">M8523_16930</name>
</gene>
<dbReference type="Proteomes" id="UP001165667">
    <property type="component" value="Unassembled WGS sequence"/>
</dbReference>
<evidence type="ECO:0000313" key="3">
    <source>
        <dbReference type="Proteomes" id="UP001165667"/>
    </source>
</evidence>